<dbReference type="Pfam" id="PF08241">
    <property type="entry name" value="Methyltransf_11"/>
    <property type="match status" value="1"/>
</dbReference>
<dbReference type="InterPro" id="IPR013216">
    <property type="entry name" value="Methyltransf_11"/>
</dbReference>
<dbReference type="EMBL" id="CP095073">
    <property type="protein sequence ID" value="UOQ43257.1"/>
    <property type="molecule type" value="Genomic_DNA"/>
</dbReference>
<dbReference type="PANTHER" id="PTHR43591">
    <property type="entry name" value="METHYLTRANSFERASE"/>
    <property type="match status" value="1"/>
</dbReference>
<gene>
    <name evidence="2" type="ORF">MUN89_15140</name>
</gene>
<dbReference type="InterPro" id="IPR029063">
    <property type="entry name" value="SAM-dependent_MTases_sf"/>
</dbReference>
<dbReference type="CDD" id="cd02440">
    <property type="entry name" value="AdoMet_MTases"/>
    <property type="match status" value="1"/>
</dbReference>
<dbReference type="GO" id="GO:0032259">
    <property type="term" value="P:methylation"/>
    <property type="evidence" value="ECO:0007669"/>
    <property type="project" value="UniProtKB-KW"/>
</dbReference>
<proteinExistence type="predicted"/>
<evidence type="ECO:0000313" key="2">
    <source>
        <dbReference type="EMBL" id="UOQ43257.1"/>
    </source>
</evidence>
<evidence type="ECO:0000259" key="1">
    <source>
        <dbReference type="Pfam" id="PF08241"/>
    </source>
</evidence>
<name>A0ABY4EGS7_9BACI</name>
<dbReference type="GO" id="GO:0008168">
    <property type="term" value="F:methyltransferase activity"/>
    <property type="evidence" value="ECO:0007669"/>
    <property type="project" value="UniProtKB-KW"/>
</dbReference>
<dbReference type="RefSeq" id="WP_244708616.1">
    <property type="nucleotide sequence ID" value="NZ_CP095073.1"/>
</dbReference>
<dbReference type="Gene3D" id="3.40.50.150">
    <property type="entry name" value="Vaccinia Virus protein VP39"/>
    <property type="match status" value="1"/>
</dbReference>
<keyword evidence="3" id="KW-1185">Reference proteome</keyword>
<organism evidence="2 3">
    <name type="scientific">Halobacillus salinarum</name>
    <dbReference type="NCBI Taxonomy" id="2932257"/>
    <lineage>
        <taxon>Bacteria</taxon>
        <taxon>Bacillati</taxon>
        <taxon>Bacillota</taxon>
        <taxon>Bacilli</taxon>
        <taxon>Bacillales</taxon>
        <taxon>Bacillaceae</taxon>
        <taxon>Halobacillus</taxon>
    </lineage>
</organism>
<feature type="domain" description="Methyltransferase type 11" evidence="1">
    <location>
        <begin position="42"/>
        <end position="138"/>
    </location>
</feature>
<sequence length="189" mass="21387">MSDRLFSPKKAEKLLREERRKTVPVDKVVSLLELNGNEKVIDLGAGNGYLTLPIANSTKERVTAVDVQMEMLDMLASRAEGEGLQNIERLESRVERLNLPDGSFERAVAAFVLHEVTDLQETLREIRRVLNENGLLLILDWEKVESEEGPPLDHRISSEEMKQAVEGQGFTVETGRLNQAVYYLIAREN</sequence>
<keyword evidence="2" id="KW-0808">Transferase</keyword>
<accession>A0ABY4EGS7</accession>
<evidence type="ECO:0000313" key="3">
    <source>
        <dbReference type="Proteomes" id="UP000831787"/>
    </source>
</evidence>
<dbReference type="PANTHER" id="PTHR43591:SF24">
    <property type="entry name" value="2-METHOXY-6-POLYPRENYL-1,4-BENZOQUINOL METHYLASE, MITOCHONDRIAL"/>
    <property type="match status" value="1"/>
</dbReference>
<protein>
    <submittedName>
        <fullName evidence="2">Methyltransferase domain-containing protein</fullName>
    </submittedName>
</protein>
<dbReference type="SUPFAM" id="SSF53335">
    <property type="entry name" value="S-adenosyl-L-methionine-dependent methyltransferases"/>
    <property type="match status" value="1"/>
</dbReference>
<keyword evidence="2" id="KW-0489">Methyltransferase</keyword>
<reference evidence="2 3" key="1">
    <citation type="submission" date="2022-04" db="EMBL/GenBank/DDBJ databases">
        <title>Halobacillus sp. isolated from saltern.</title>
        <authorList>
            <person name="Won M."/>
            <person name="Lee C.-M."/>
            <person name="Woen H.-Y."/>
            <person name="Kwon S.-W."/>
        </authorList>
    </citation>
    <scope>NUCLEOTIDE SEQUENCE [LARGE SCALE GENOMIC DNA]</scope>
    <source>
        <strain evidence="2 3">SSBR10-3</strain>
    </source>
</reference>
<dbReference type="Proteomes" id="UP000831787">
    <property type="component" value="Chromosome"/>
</dbReference>